<dbReference type="RefSeq" id="WP_271197571.1">
    <property type="nucleotide sequence ID" value="NZ_BSFN01000019.1"/>
</dbReference>
<dbReference type="GO" id="GO:0015689">
    <property type="term" value="P:molybdate ion transport"/>
    <property type="evidence" value="ECO:0007669"/>
    <property type="project" value="UniProtKB-UniRule"/>
</dbReference>
<dbReference type="InterPro" id="IPR005116">
    <property type="entry name" value="Transp-assoc_OB_typ1"/>
</dbReference>
<evidence type="ECO:0000256" key="1">
    <source>
        <dbReference type="ARBA" id="ARBA00008110"/>
    </source>
</evidence>
<keyword evidence="3 5" id="KW-0500">Molybdenum</keyword>
<feature type="region of interest" description="Required for dimer formation and molybdate binding" evidence="6">
    <location>
        <begin position="123"/>
        <end position="131"/>
    </location>
</feature>
<evidence type="ECO:0000256" key="2">
    <source>
        <dbReference type="ARBA" id="ARBA00022448"/>
    </source>
</evidence>
<dbReference type="InterPro" id="IPR004606">
    <property type="entry name" value="Mop_domain"/>
</dbReference>
<dbReference type="InterPro" id="IPR051815">
    <property type="entry name" value="Molybdate_resp_trans_reg"/>
</dbReference>
<dbReference type="PANTHER" id="PTHR30432">
    <property type="entry name" value="TRANSCRIPTIONAL REGULATOR MODE"/>
    <property type="match status" value="1"/>
</dbReference>
<keyword evidence="4" id="KW-0677">Repeat</keyword>
<dbReference type="InterPro" id="IPR036390">
    <property type="entry name" value="WH_DNA-bd_sf"/>
</dbReference>
<evidence type="ECO:0000313" key="9">
    <source>
        <dbReference type="Proteomes" id="UP001143328"/>
    </source>
</evidence>
<dbReference type="GO" id="GO:0003700">
    <property type="term" value="F:DNA-binding transcription factor activity"/>
    <property type="evidence" value="ECO:0007669"/>
    <property type="project" value="InterPro"/>
</dbReference>
<dbReference type="PIRSF" id="PIRSF005763">
    <property type="entry name" value="Txn_reg_ModE"/>
    <property type="match status" value="1"/>
</dbReference>
<feature type="domain" description="Mop" evidence="7">
    <location>
        <begin position="122"/>
        <end position="188"/>
    </location>
</feature>
<dbReference type="GO" id="GO:0030151">
    <property type="term" value="F:molybdenum ion binding"/>
    <property type="evidence" value="ECO:0007669"/>
    <property type="project" value="UniProtKB-UniRule"/>
</dbReference>
<reference evidence="8" key="2">
    <citation type="submission" date="2023-01" db="EMBL/GenBank/DDBJ databases">
        <authorList>
            <person name="Sun Q."/>
            <person name="Evtushenko L."/>
        </authorList>
    </citation>
    <scope>NUCLEOTIDE SEQUENCE</scope>
    <source>
        <strain evidence="8">VKM B-2935</strain>
    </source>
</reference>
<dbReference type="EMBL" id="BSFN01000019">
    <property type="protein sequence ID" value="GLK91327.1"/>
    <property type="molecule type" value="Genomic_DNA"/>
</dbReference>
<dbReference type="InterPro" id="IPR000847">
    <property type="entry name" value="LysR_HTH_N"/>
</dbReference>
<keyword evidence="2 5" id="KW-0813">Transport</keyword>
<keyword evidence="9" id="KW-1185">Reference proteome</keyword>
<proteinExistence type="inferred from homology"/>
<dbReference type="AlphaFoldDB" id="A0A9W6K9C5"/>
<sequence>MKLEGQFWITHNGNDVAGEGRIALLRAIDATGSISQAAKAVGISYKFAWDSIDAMNGASGSPLVQRSAGGKGGGGTRLTEAGHALIAAYQRYQQEHALFLQRLGDDAGVSTLLEFMERLRMKTSARNQLFGTVLAIHNGEVNDLVEFQLNSGDRLTASITHDSTARLELQPGAALHALIKASWVQLVAADYTSAEPSDNLLHGEVQQVTRGSTDTEVSLELSGGATLVAVLGNAQADGLALTAGKPVAALVKAAHMILGRF</sequence>
<evidence type="ECO:0000256" key="4">
    <source>
        <dbReference type="ARBA" id="ARBA00022737"/>
    </source>
</evidence>
<protein>
    <submittedName>
        <fullName evidence="8">ModE family transcriptional regulator</fullName>
    </submittedName>
</protein>
<dbReference type="Gene3D" id="2.40.50.100">
    <property type="match status" value="2"/>
</dbReference>
<dbReference type="InterPro" id="IPR003725">
    <property type="entry name" value="ModE-bd_N"/>
</dbReference>
<evidence type="ECO:0000259" key="7">
    <source>
        <dbReference type="PROSITE" id="PS51866"/>
    </source>
</evidence>
<evidence type="ECO:0000313" key="8">
    <source>
        <dbReference type="EMBL" id="GLK91327.1"/>
    </source>
</evidence>
<organism evidence="8 9">
    <name type="scientific">Pseudomonas turukhanskensis</name>
    <dbReference type="NCBI Taxonomy" id="1806536"/>
    <lineage>
        <taxon>Bacteria</taxon>
        <taxon>Pseudomonadati</taxon>
        <taxon>Pseudomonadota</taxon>
        <taxon>Gammaproteobacteria</taxon>
        <taxon>Pseudomonadales</taxon>
        <taxon>Pseudomonadaceae</taxon>
        <taxon>Pseudomonas</taxon>
    </lineage>
</organism>
<dbReference type="NCBIfam" id="TIGR00637">
    <property type="entry name" value="ModE_repress"/>
    <property type="match status" value="1"/>
</dbReference>
<accession>A0A9W6K9C5</accession>
<dbReference type="InterPro" id="IPR016462">
    <property type="entry name" value="ModE"/>
</dbReference>
<dbReference type="SUPFAM" id="SSF46785">
    <property type="entry name" value="Winged helix' DNA-binding domain"/>
    <property type="match status" value="1"/>
</dbReference>
<dbReference type="Pfam" id="PF00126">
    <property type="entry name" value="HTH_1"/>
    <property type="match status" value="1"/>
</dbReference>
<dbReference type="InterPro" id="IPR008995">
    <property type="entry name" value="Mo/tungstate-bd_C_term_dom"/>
</dbReference>
<evidence type="ECO:0000256" key="3">
    <source>
        <dbReference type="ARBA" id="ARBA00022505"/>
    </source>
</evidence>
<name>A0A9W6K9C5_9PSED</name>
<evidence type="ECO:0000256" key="5">
    <source>
        <dbReference type="PIRNR" id="PIRNR005763"/>
    </source>
</evidence>
<dbReference type="Gene3D" id="1.10.10.10">
    <property type="entry name" value="Winged helix-like DNA-binding domain superfamily/Winged helix DNA-binding domain"/>
    <property type="match status" value="1"/>
</dbReference>
<reference evidence="8" key="1">
    <citation type="journal article" date="2014" name="Int. J. Syst. Evol. Microbiol.">
        <title>Complete genome sequence of Corynebacterium casei LMG S-19264T (=DSM 44701T), isolated from a smear-ripened cheese.</title>
        <authorList>
            <consortium name="US DOE Joint Genome Institute (JGI-PGF)"/>
            <person name="Walter F."/>
            <person name="Albersmeier A."/>
            <person name="Kalinowski J."/>
            <person name="Ruckert C."/>
        </authorList>
    </citation>
    <scope>NUCLEOTIDE SEQUENCE</scope>
    <source>
        <strain evidence="8">VKM B-2935</strain>
    </source>
</reference>
<dbReference type="Proteomes" id="UP001143328">
    <property type="component" value="Unassembled WGS sequence"/>
</dbReference>
<dbReference type="SUPFAM" id="SSF50331">
    <property type="entry name" value="MOP-like"/>
    <property type="match status" value="2"/>
</dbReference>
<dbReference type="Pfam" id="PF03459">
    <property type="entry name" value="TOBE"/>
    <property type="match status" value="2"/>
</dbReference>
<dbReference type="PANTHER" id="PTHR30432:SF1">
    <property type="entry name" value="DNA-BINDING TRANSCRIPTIONAL DUAL REGULATOR MODE"/>
    <property type="match status" value="1"/>
</dbReference>
<comment type="caution">
    <text evidence="8">The sequence shown here is derived from an EMBL/GenBank/DDBJ whole genome shotgun (WGS) entry which is preliminary data.</text>
</comment>
<dbReference type="NCBIfam" id="TIGR00638">
    <property type="entry name" value="Mop"/>
    <property type="match status" value="1"/>
</dbReference>
<dbReference type="InterPro" id="IPR036388">
    <property type="entry name" value="WH-like_DNA-bd_sf"/>
</dbReference>
<comment type="similarity">
    <text evidence="1 5">Belongs to the ModE family.</text>
</comment>
<evidence type="ECO:0000256" key="6">
    <source>
        <dbReference type="PIRSR" id="PIRSR005763-1"/>
    </source>
</evidence>
<dbReference type="PROSITE" id="PS51866">
    <property type="entry name" value="MOP"/>
    <property type="match status" value="1"/>
</dbReference>
<gene>
    <name evidence="8" type="primary">modE</name>
    <name evidence="8" type="ORF">GCM10017655_43910</name>
</gene>